<protein>
    <submittedName>
        <fullName evidence="1">Uncharacterized protein</fullName>
    </submittedName>
</protein>
<organism evidence="1">
    <name type="scientific">uncultured Caudovirales phage</name>
    <dbReference type="NCBI Taxonomy" id="2100421"/>
    <lineage>
        <taxon>Viruses</taxon>
        <taxon>Duplodnaviria</taxon>
        <taxon>Heunggongvirae</taxon>
        <taxon>Uroviricota</taxon>
        <taxon>Caudoviricetes</taxon>
        <taxon>Peduoviridae</taxon>
        <taxon>Maltschvirus</taxon>
        <taxon>Maltschvirus maltsch</taxon>
    </lineage>
</organism>
<name>A0A6J5NVK7_9CAUD</name>
<dbReference type="EMBL" id="LR796702">
    <property type="protein sequence ID" value="CAB4161125.1"/>
    <property type="molecule type" value="Genomic_DNA"/>
</dbReference>
<evidence type="ECO:0000313" key="1">
    <source>
        <dbReference type="EMBL" id="CAB4161125.1"/>
    </source>
</evidence>
<reference evidence="1" key="1">
    <citation type="submission" date="2020-04" db="EMBL/GenBank/DDBJ databases">
        <authorList>
            <person name="Chiriac C."/>
            <person name="Salcher M."/>
            <person name="Ghai R."/>
            <person name="Kavagutti S V."/>
        </authorList>
    </citation>
    <scope>NUCLEOTIDE SEQUENCE</scope>
</reference>
<gene>
    <name evidence="1" type="ORF">UFOVP773_33</name>
</gene>
<sequence>MSDPEIKYTYVSTINPDSISFPDPSDWTCYLFGGSHTSGLVWIPTKGEVPCWFWRKMQYLCFGNKWEKK</sequence>
<accession>A0A6J5NVK7</accession>
<proteinExistence type="predicted"/>